<proteinExistence type="predicted"/>
<sequence length="256" mass="28431">MNLGLASSTEFPSQGLDTVPQKRSEPSPRRRIASITSRRTELSGIGIIVHSHACALVGYQIETIAIVTNFPLSRCLGHRGFYSTNEISRSVDERRFESWRPAIPVTLSCNFPSAGPLCGLRGLNITPKFPPFVSRPSTTSHLIRLSLPAGLKVTKRSFTFLTLSSKYFQSLAALLPEHSCTEEAIPNRKFLAVFLRARKGIRKKESSLKALDSPLIAKEMQRKSGRNATSREGEDPFPAVFLEEREKLLIAKQLPL</sequence>
<feature type="region of interest" description="Disordered" evidence="1">
    <location>
        <begin position="1"/>
        <end position="31"/>
    </location>
</feature>
<name>A0A2P5W5T7_GOSBA</name>
<evidence type="ECO:0000313" key="3">
    <source>
        <dbReference type="Proteomes" id="UP000239757"/>
    </source>
</evidence>
<dbReference type="AlphaFoldDB" id="A0A2P5W5T7"/>
<evidence type="ECO:0000256" key="1">
    <source>
        <dbReference type="SAM" id="MobiDB-lite"/>
    </source>
</evidence>
<accession>A0A2P5W5T7</accession>
<dbReference type="Proteomes" id="UP000239757">
    <property type="component" value="Unassembled WGS sequence"/>
</dbReference>
<protein>
    <submittedName>
        <fullName evidence="2">Uncharacterized protein</fullName>
    </submittedName>
</protein>
<dbReference type="EMBL" id="KZ668980">
    <property type="protein sequence ID" value="PPR86454.1"/>
    <property type="molecule type" value="Genomic_DNA"/>
</dbReference>
<feature type="compositionally biased region" description="Polar residues" evidence="1">
    <location>
        <begin position="1"/>
        <end position="16"/>
    </location>
</feature>
<reference evidence="2 3" key="1">
    <citation type="submission" date="2015-01" db="EMBL/GenBank/DDBJ databases">
        <title>Genome of allotetraploid Gossypium barbadense reveals genomic plasticity and fiber elongation in cotton evolution.</title>
        <authorList>
            <person name="Chen X."/>
            <person name="Liu X."/>
            <person name="Zhao B."/>
            <person name="Zheng H."/>
            <person name="Hu Y."/>
            <person name="Lu G."/>
            <person name="Yang C."/>
            <person name="Chen J."/>
            <person name="Shan C."/>
            <person name="Zhang L."/>
            <person name="Zhou Y."/>
            <person name="Wang L."/>
            <person name="Guo W."/>
            <person name="Bai Y."/>
            <person name="Ruan J."/>
            <person name="Shangguan X."/>
            <person name="Mao Y."/>
            <person name="Jiang J."/>
            <person name="Zhu Y."/>
            <person name="Lei J."/>
            <person name="Kang H."/>
            <person name="Chen S."/>
            <person name="He X."/>
            <person name="Wang R."/>
            <person name="Wang Y."/>
            <person name="Chen J."/>
            <person name="Wang L."/>
            <person name="Yu S."/>
            <person name="Wang B."/>
            <person name="Wei J."/>
            <person name="Song S."/>
            <person name="Lu X."/>
            <person name="Gao Z."/>
            <person name="Gu W."/>
            <person name="Deng X."/>
            <person name="Ma D."/>
            <person name="Wang S."/>
            <person name="Liang W."/>
            <person name="Fang L."/>
            <person name="Cai C."/>
            <person name="Zhu X."/>
            <person name="Zhou B."/>
            <person name="Zhang Y."/>
            <person name="Chen Z."/>
            <person name="Xu S."/>
            <person name="Zhu R."/>
            <person name="Wang S."/>
            <person name="Zhang T."/>
            <person name="Zhao G."/>
        </authorList>
    </citation>
    <scope>NUCLEOTIDE SEQUENCE [LARGE SCALE GENOMIC DNA]</scope>
    <source>
        <strain evidence="3">cv. Xinhai21</strain>
        <tissue evidence="2">Leaf</tissue>
    </source>
</reference>
<evidence type="ECO:0000313" key="2">
    <source>
        <dbReference type="EMBL" id="PPR86454.1"/>
    </source>
</evidence>
<gene>
    <name evidence="2" type="ORF">GOBAR_AA34238</name>
</gene>
<dbReference type="OrthoDB" id="10435437at2759"/>
<organism evidence="2 3">
    <name type="scientific">Gossypium barbadense</name>
    <name type="common">Sea Island cotton</name>
    <name type="synonym">Hibiscus barbadensis</name>
    <dbReference type="NCBI Taxonomy" id="3634"/>
    <lineage>
        <taxon>Eukaryota</taxon>
        <taxon>Viridiplantae</taxon>
        <taxon>Streptophyta</taxon>
        <taxon>Embryophyta</taxon>
        <taxon>Tracheophyta</taxon>
        <taxon>Spermatophyta</taxon>
        <taxon>Magnoliopsida</taxon>
        <taxon>eudicotyledons</taxon>
        <taxon>Gunneridae</taxon>
        <taxon>Pentapetalae</taxon>
        <taxon>rosids</taxon>
        <taxon>malvids</taxon>
        <taxon>Malvales</taxon>
        <taxon>Malvaceae</taxon>
        <taxon>Malvoideae</taxon>
        <taxon>Gossypium</taxon>
    </lineage>
</organism>